<gene>
    <name evidence="1" type="ORF">CR513_46933</name>
</gene>
<sequence>YFGIGRLLNNSHIPEVSIKSISKDKTKILFLENSNWMCDLEKYLGVRIYHGRVSIVIYYDIVKKDSSKMIACKAKTLAFAGRTTLIKIASKKINCDRSFSFASRLVIAARILRDHHGCFIYAFACKLRHCSIVKVELELFFMILNWQITEDLLI</sequence>
<comment type="caution">
    <text evidence="1">The sequence shown here is derived from an EMBL/GenBank/DDBJ whole genome shotgun (WGS) entry which is preliminary data.</text>
</comment>
<protein>
    <submittedName>
        <fullName evidence="1">Uncharacterized protein</fullName>
    </submittedName>
</protein>
<name>A0A371F5B3_MUCPR</name>
<dbReference type="AlphaFoldDB" id="A0A371F5B3"/>
<keyword evidence="2" id="KW-1185">Reference proteome</keyword>
<reference evidence="1" key="1">
    <citation type="submission" date="2018-05" db="EMBL/GenBank/DDBJ databases">
        <title>Draft genome of Mucuna pruriens seed.</title>
        <authorList>
            <person name="Nnadi N.E."/>
            <person name="Vos R."/>
            <person name="Hasami M.H."/>
            <person name="Devisetty U.K."/>
            <person name="Aguiy J.C."/>
        </authorList>
    </citation>
    <scope>NUCLEOTIDE SEQUENCE [LARGE SCALE GENOMIC DNA]</scope>
    <source>
        <strain evidence="1">JCA_2017</strain>
    </source>
</reference>
<dbReference type="EMBL" id="QJKJ01010518">
    <property type="protein sequence ID" value="RDX73467.1"/>
    <property type="molecule type" value="Genomic_DNA"/>
</dbReference>
<accession>A0A371F5B3</accession>
<dbReference type="Proteomes" id="UP000257109">
    <property type="component" value="Unassembled WGS sequence"/>
</dbReference>
<proteinExistence type="predicted"/>
<organism evidence="1 2">
    <name type="scientific">Mucuna pruriens</name>
    <name type="common">Velvet bean</name>
    <name type="synonym">Dolichos pruriens</name>
    <dbReference type="NCBI Taxonomy" id="157652"/>
    <lineage>
        <taxon>Eukaryota</taxon>
        <taxon>Viridiplantae</taxon>
        <taxon>Streptophyta</taxon>
        <taxon>Embryophyta</taxon>
        <taxon>Tracheophyta</taxon>
        <taxon>Spermatophyta</taxon>
        <taxon>Magnoliopsida</taxon>
        <taxon>eudicotyledons</taxon>
        <taxon>Gunneridae</taxon>
        <taxon>Pentapetalae</taxon>
        <taxon>rosids</taxon>
        <taxon>fabids</taxon>
        <taxon>Fabales</taxon>
        <taxon>Fabaceae</taxon>
        <taxon>Papilionoideae</taxon>
        <taxon>50 kb inversion clade</taxon>
        <taxon>NPAAA clade</taxon>
        <taxon>indigoferoid/millettioid clade</taxon>
        <taxon>Phaseoleae</taxon>
        <taxon>Mucuna</taxon>
    </lineage>
</organism>
<evidence type="ECO:0000313" key="1">
    <source>
        <dbReference type="EMBL" id="RDX73467.1"/>
    </source>
</evidence>
<evidence type="ECO:0000313" key="2">
    <source>
        <dbReference type="Proteomes" id="UP000257109"/>
    </source>
</evidence>
<feature type="non-terminal residue" evidence="1">
    <location>
        <position position="1"/>
    </location>
</feature>